<dbReference type="AlphaFoldDB" id="A0AAE1SRY0"/>
<keyword evidence="2" id="KW-1185">Reference proteome</keyword>
<name>A0AAE1SRY0_9SOLA</name>
<organism evidence="1 2">
    <name type="scientific">Anisodus tanguticus</name>
    <dbReference type="NCBI Taxonomy" id="243964"/>
    <lineage>
        <taxon>Eukaryota</taxon>
        <taxon>Viridiplantae</taxon>
        <taxon>Streptophyta</taxon>
        <taxon>Embryophyta</taxon>
        <taxon>Tracheophyta</taxon>
        <taxon>Spermatophyta</taxon>
        <taxon>Magnoliopsida</taxon>
        <taxon>eudicotyledons</taxon>
        <taxon>Gunneridae</taxon>
        <taxon>Pentapetalae</taxon>
        <taxon>asterids</taxon>
        <taxon>lamiids</taxon>
        <taxon>Solanales</taxon>
        <taxon>Solanaceae</taxon>
        <taxon>Solanoideae</taxon>
        <taxon>Hyoscyameae</taxon>
        <taxon>Anisodus</taxon>
    </lineage>
</organism>
<protein>
    <submittedName>
        <fullName evidence="1">Uncharacterized protein</fullName>
    </submittedName>
</protein>
<gene>
    <name evidence="1" type="ORF">RND71_005644</name>
</gene>
<comment type="caution">
    <text evidence="1">The sequence shown here is derived from an EMBL/GenBank/DDBJ whole genome shotgun (WGS) entry which is preliminary data.</text>
</comment>
<sequence>MAAVQNVFFVIRGSKSTIVLYFLETIEMHGLMEQLTPIVERRIRLTLLVDMLFSSVWVGILVEQSFSAVGMRRVWDGPGFFPNTTPRFDDPLTEITKKGHWGFTGGQRNETGQWQDRREKVIWLSSTCGGVDWRLGYWLAVVWQ</sequence>
<evidence type="ECO:0000313" key="2">
    <source>
        <dbReference type="Proteomes" id="UP001291623"/>
    </source>
</evidence>
<dbReference type="EMBL" id="JAVYJV010000003">
    <property type="protein sequence ID" value="KAK4374967.1"/>
    <property type="molecule type" value="Genomic_DNA"/>
</dbReference>
<reference evidence="1" key="1">
    <citation type="submission" date="2023-12" db="EMBL/GenBank/DDBJ databases">
        <title>Genome assembly of Anisodus tanguticus.</title>
        <authorList>
            <person name="Wang Y.-J."/>
        </authorList>
    </citation>
    <scope>NUCLEOTIDE SEQUENCE</scope>
    <source>
        <strain evidence="1">KB-2021</strain>
        <tissue evidence="1">Leaf</tissue>
    </source>
</reference>
<accession>A0AAE1SRY0</accession>
<proteinExistence type="predicted"/>
<evidence type="ECO:0000313" key="1">
    <source>
        <dbReference type="EMBL" id="KAK4374967.1"/>
    </source>
</evidence>
<dbReference type="Proteomes" id="UP001291623">
    <property type="component" value="Unassembled WGS sequence"/>
</dbReference>